<evidence type="ECO:0000313" key="3">
    <source>
        <dbReference type="EMBL" id="MBP2180575.1"/>
    </source>
</evidence>
<gene>
    <name evidence="3" type="ORF">JOM49_002101</name>
</gene>
<feature type="compositionally biased region" description="Acidic residues" evidence="1">
    <location>
        <begin position="429"/>
        <end position="462"/>
    </location>
</feature>
<feature type="transmembrane region" description="Helical" evidence="2">
    <location>
        <begin position="93"/>
        <end position="111"/>
    </location>
</feature>
<dbReference type="Pfam" id="PF19877">
    <property type="entry name" value="DUF6350"/>
    <property type="match status" value="1"/>
</dbReference>
<feature type="transmembrane region" description="Helical" evidence="2">
    <location>
        <begin position="329"/>
        <end position="349"/>
    </location>
</feature>
<keyword evidence="2" id="KW-0812">Transmembrane</keyword>
<dbReference type="InterPro" id="IPR045931">
    <property type="entry name" value="DUF6350"/>
</dbReference>
<feature type="transmembrane region" description="Helical" evidence="2">
    <location>
        <begin position="157"/>
        <end position="176"/>
    </location>
</feature>
<sequence>MQVLATAPDGAERLSELEPPAEVTGATRFRVLLVAALFPLLTGYTLATGALAAVAGLAPGSGFTVSGALRGGGPAWLATQQVPLNLGGHPLSVLPLLPTFVLLLLVAKLASRAARRLGYTDPAQAIGVIGVIAAAHAFAGVTVAVLCSGTGVDVEPLTAFLLPGVLSGAAATAGVLSRCGLPEPLKQYVDPLALTGLRAGVLGVAALLVAGGLVTLLGFALSVPETLRLFDAESAGSGAGMLLLSAVYLPNAVVAGLSFAAGPGFSIGAVDVTPFAFDGGPVPALPILAALPEQHEVWWPALLVLPALAGVLCGWGLRRCDPDPLVRVRAAAIAGAAAGFGCVLLGTFAGGRFGDGVFDPVTVPIALFSLAGSCWVALPAALVAWLTGSTAPVVPVPVEVDSEAPTVVFDAIQDDYDGDTEDTEVFDAIEDDLDYEEEDPGEEPDELDEPPAVEGETEEADVPAEPGPGASEEPGQRD</sequence>
<feature type="transmembrane region" description="Helical" evidence="2">
    <location>
        <begin position="272"/>
        <end position="291"/>
    </location>
</feature>
<feature type="transmembrane region" description="Helical" evidence="2">
    <location>
        <begin position="241"/>
        <end position="260"/>
    </location>
</feature>
<evidence type="ECO:0000313" key="4">
    <source>
        <dbReference type="Proteomes" id="UP000741013"/>
    </source>
</evidence>
<dbReference type="RefSeq" id="WP_209664111.1">
    <property type="nucleotide sequence ID" value="NZ_JAGGMS010000001.1"/>
</dbReference>
<name>A0ABS4PNW9_9PSEU</name>
<feature type="transmembrane region" description="Helical" evidence="2">
    <location>
        <begin position="31"/>
        <end position="58"/>
    </location>
</feature>
<keyword evidence="2" id="KW-0472">Membrane</keyword>
<evidence type="ECO:0008006" key="5">
    <source>
        <dbReference type="Google" id="ProtNLM"/>
    </source>
</evidence>
<feature type="region of interest" description="Disordered" evidence="1">
    <location>
        <begin position="429"/>
        <end position="478"/>
    </location>
</feature>
<protein>
    <recommendedName>
        <fullName evidence="5">Integral membrane protein</fullName>
    </recommendedName>
</protein>
<evidence type="ECO:0000256" key="2">
    <source>
        <dbReference type="SAM" id="Phobius"/>
    </source>
</evidence>
<reference evidence="3 4" key="1">
    <citation type="submission" date="2021-03" db="EMBL/GenBank/DDBJ databases">
        <title>Sequencing the genomes of 1000 actinobacteria strains.</title>
        <authorList>
            <person name="Klenk H.-P."/>
        </authorList>
    </citation>
    <scope>NUCLEOTIDE SEQUENCE [LARGE SCALE GENOMIC DNA]</scope>
    <source>
        <strain evidence="3 4">DSM 45510</strain>
    </source>
</reference>
<organism evidence="3 4">
    <name type="scientific">Amycolatopsis magusensis</name>
    <dbReference type="NCBI Taxonomy" id="882444"/>
    <lineage>
        <taxon>Bacteria</taxon>
        <taxon>Bacillati</taxon>
        <taxon>Actinomycetota</taxon>
        <taxon>Actinomycetes</taxon>
        <taxon>Pseudonocardiales</taxon>
        <taxon>Pseudonocardiaceae</taxon>
        <taxon>Amycolatopsis</taxon>
    </lineage>
</organism>
<feature type="transmembrane region" description="Helical" evidence="2">
    <location>
        <begin position="297"/>
        <end position="317"/>
    </location>
</feature>
<dbReference type="Proteomes" id="UP000741013">
    <property type="component" value="Unassembled WGS sequence"/>
</dbReference>
<dbReference type="EMBL" id="JAGGMS010000001">
    <property type="protein sequence ID" value="MBP2180575.1"/>
    <property type="molecule type" value="Genomic_DNA"/>
</dbReference>
<proteinExistence type="predicted"/>
<comment type="caution">
    <text evidence="3">The sequence shown here is derived from an EMBL/GenBank/DDBJ whole genome shotgun (WGS) entry which is preliminary data.</text>
</comment>
<feature type="compositionally biased region" description="Low complexity" evidence="1">
    <location>
        <begin position="463"/>
        <end position="478"/>
    </location>
</feature>
<accession>A0ABS4PNW9</accession>
<feature type="transmembrane region" description="Helical" evidence="2">
    <location>
        <begin position="361"/>
        <end position="386"/>
    </location>
</feature>
<keyword evidence="2" id="KW-1133">Transmembrane helix</keyword>
<feature type="transmembrane region" description="Helical" evidence="2">
    <location>
        <begin position="123"/>
        <end position="145"/>
    </location>
</feature>
<keyword evidence="4" id="KW-1185">Reference proteome</keyword>
<feature type="transmembrane region" description="Helical" evidence="2">
    <location>
        <begin position="197"/>
        <end position="221"/>
    </location>
</feature>
<evidence type="ECO:0000256" key="1">
    <source>
        <dbReference type="SAM" id="MobiDB-lite"/>
    </source>
</evidence>